<dbReference type="InterPro" id="IPR003582">
    <property type="entry name" value="ShKT_dom"/>
</dbReference>
<dbReference type="PROSITE" id="PS00498">
    <property type="entry name" value="TYROSINASE_2"/>
    <property type="match status" value="1"/>
</dbReference>
<feature type="domain" description="ShKT" evidence="3">
    <location>
        <begin position="537"/>
        <end position="571"/>
    </location>
</feature>
<sequence>MIQLTDYWNLIANDDANEAIRAILTIPDKNSTDIDVNGTIVFNDRHVFRAVNGQLDCDRAPTAAMKVICRQIQGWDQKARATPALAGDVKPPGIAGKSMAAEFSPIATNVFQCMDIACLCVFFRGTGGNACVVQGKPLRKAIRKEYRMLSDDERRRLHAAFRTIKENGEYDRLARVHAQYADSGAAHSGPAFLPWHREFIKRMEFMLRQVDPTIHLPYWDSTLDENLPDSKDSLMWTNEFMGEIQAGNLNSGPFRSWKTIENRAAIRRAVGAEAKLYTEDELNFTLNTDDIAQVLAFTAPQRGCPFRPNFNVAEYTHGNVHLYVGGDMHETITSANDPIFWLHHAFVDYQWEAFRQRRQTRAQRETAYPADNKLCSSEHHFRGAFMKPFVPLRNVDGLSNMYTDNLYTYAPRPTCQMGPDCGSPYLFCDRSHGSPPKCAARMKADANCAMFTNGEPMCYKGTCQRGRCVASPTATPPPSIAPTRPVVVVETSCFNENECCAPWATLGECRKNPVYMNVWCKASCEQCRPNYDINDECLDRHQNCASWSTQGECRRNPLWMSENCRKSCGKCGVSRASSCGVADAPSRPTPIQQQAAVAASSCNSPMCYNENQCCPIWAERGQCQANAAFMQCQCKVSCGVCRPPYQYGACSDYHPDCGSWARRGECNKNKWMPENCRRSCNTCTTRQQLAAMCLTRLARDTFLDVITMRK</sequence>
<gene>
    <name evidence="4" type="ORF">CBOVIS_LOCUS9318</name>
</gene>
<dbReference type="InterPro" id="IPR008922">
    <property type="entry name" value="Di-copper_centre_dom_sf"/>
</dbReference>
<protein>
    <recommendedName>
        <fullName evidence="3">ShKT domain-containing protein</fullName>
    </recommendedName>
</protein>
<dbReference type="PRINTS" id="PR00092">
    <property type="entry name" value="TYROSINASE"/>
</dbReference>
<evidence type="ECO:0000313" key="4">
    <source>
        <dbReference type="EMBL" id="CAB3407380.1"/>
    </source>
</evidence>
<dbReference type="InterPro" id="IPR002227">
    <property type="entry name" value="Tyrosinase_Cu-bd"/>
</dbReference>
<feature type="disulfide bond" evidence="2">
    <location>
        <begin position="537"/>
        <end position="571"/>
    </location>
</feature>
<dbReference type="SMART" id="SM00254">
    <property type="entry name" value="ShKT"/>
    <property type="match status" value="4"/>
</dbReference>
<keyword evidence="1" id="KW-0479">Metal-binding</keyword>
<dbReference type="Proteomes" id="UP000494206">
    <property type="component" value="Unassembled WGS sequence"/>
</dbReference>
<evidence type="ECO:0000256" key="1">
    <source>
        <dbReference type="ARBA" id="ARBA00022723"/>
    </source>
</evidence>
<dbReference type="Pfam" id="PF00264">
    <property type="entry name" value="Tyrosinase"/>
    <property type="match status" value="1"/>
</dbReference>
<dbReference type="AlphaFoldDB" id="A0A8S1F8Y1"/>
<evidence type="ECO:0000259" key="3">
    <source>
        <dbReference type="PROSITE" id="PS51670"/>
    </source>
</evidence>
<dbReference type="Gene3D" id="1.10.1280.10">
    <property type="entry name" value="Di-copper center containing domain from catechol oxidase"/>
    <property type="match status" value="1"/>
</dbReference>
<feature type="disulfide bond" evidence="2">
    <location>
        <begin position="493"/>
        <end position="527"/>
    </location>
</feature>
<feature type="domain" description="ShKT" evidence="3">
    <location>
        <begin position="493"/>
        <end position="527"/>
    </location>
</feature>
<dbReference type="PANTHER" id="PTHR11474:SF21">
    <property type="entry name" value="SHKT DOMAIN-CONTAINING PROTEIN"/>
    <property type="match status" value="1"/>
</dbReference>
<comment type="caution">
    <text evidence="4">The sequence shown here is derived from an EMBL/GenBank/DDBJ whole genome shotgun (WGS) entry which is preliminary data.</text>
</comment>
<accession>A0A8S1F8Y1</accession>
<organism evidence="4 5">
    <name type="scientific">Caenorhabditis bovis</name>
    <dbReference type="NCBI Taxonomy" id="2654633"/>
    <lineage>
        <taxon>Eukaryota</taxon>
        <taxon>Metazoa</taxon>
        <taxon>Ecdysozoa</taxon>
        <taxon>Nematoda</taxon>
        <taxon>Chromadorea</taxon>
        <taxon>Rhabditida</taxon>
        <taxon>Rhabditina</taxon>
        <taxon>Rhabditomorpha</taxon>
        <taxon>Rhabditoidea</taxon>
        <taxon>Rhabditidae</taxon>
        <taxon>Peloderinae</taxon>
        <taxon>Caenorhabditis</taxon>
    </lineage>
</organism>
<feature type="domain" description="ShKT" evidence="3">
    <location>
        <begin position="607"/>
        <end position="641"/>
    </location>
</feature>
<keyword evidence="5" id="KW-1185">Reference proteome</keyword>
<feature type="domain" description="ShKT" evidence="3">
    <location>
        <begin position="650"/>
        <end position="683"/>
    </location>
</feature>
<dbReference type="Pfam" id="PF01549">
    <property type="entry name" value="ShK"/>
    <property type="match status" value="4"/>
</dbReference>
<evidence type="ECO:0000313" key="5">
    <source>
        <dbReference type="Proteomes" id="UP000494206"/>
    </source>
</evidence>
<dbReference type="PROSITE" id="PS51670">
    <property type="entry name" value="SHKT"/>
    <property type="match status" value="4"/>
</dbReference>
<dbReference type="PANTHER" id="PTHR11474">
    <property type="entry name" value="TYROSINASE FAMILY MEMBER"/>
    <property type="match status" value="1"/>
</dbReference>
<name>A0A8S1F8Y1_9PELO</name>
<dbReference type="SUPFAM" id="SSF48056">
    <property type="entry name" value="Di-copper centre-containing domain"/>
    <property type="match status" value="1"/>
</dbReference>
<reference evidence="4 5" key="1">
    <citation type="submission" date="2020-04" db="EMBL/GenBank/DDBJ databases">
        <authorList>
            <person name="Laetsch R D."/>
            <person name="Stevens L."/>
            <person name="Kumar S."/>
            <person name="Blaxter L. M."/>
        </authorList>
    </citation>
    <scope>NUCLEOTIDE SEQUENCE [LARGE SCALE GENOMIC DNA]</scope>
</reference>
<dbReference type="GO" id="GO:0046872">
    <property type="term" value="F:metal ion binding"/>
    <property type="evidence" value="ECO:0007669"/>
    <property type="project" value="UniProtKB-KW"/>
</dbReference>
<proteinExistence type="predicted"/>
<dbReference type="OrthoDB" id="6132182at2759"/>
<evidence type="ECO:0000256" key="2">
    <source>
        <dbReference type="PROSITE-ProRule" id="PRU01005"/>
    </source>
</evidence>
<comment type="caution">
    <text evidence="2">Lacks conserved residue(s) required for the propagation of feature annotation.</text>
</comment>
<feature type="disulfide bond" evidence="2">
    <location>
        <begin position="607"/>
        <end position="641"/>
    </location>
</feature>
<dbReference type="GO" id="GO:0016491">
    <property type="term" value="F:oxidoreductase activity"/>
    <property type="evidence" value="ECO:0007669"/>
    <property type="project" value="InterPro"/>
</dbReference>
<dbReference type="InterPro" id="IPR050316">
    <property type="entry name" value="Tyrosinase/Hemocyanin"/>
</dbReference>
<dbReference type="EMBL" id="CADEPM010000006">
    <property type="protein sequence ID" value="CAB3407380.1"/>
    <property type="molecule type" value="Genomic_DNA"/>
</dbReference>
<keyword evidence="2" id="KW-1015">Disulfide bond</keyword>